<protein>
    <recommendedName>
        <fullName evidence="4">Secreted protein</fullName>
    </recommendedName>
</protein>
<keyword evidence="1" id="KW-1133">Transmembrane helix</keyword>
<comment type="caution">
    <text evidence="2">The sequence shown here is derived from an EMBL/GenBank/DDBJ whole genome shotgun (WGS) entry which is preliminary data.</text>
</comment>
<name>A0ABU7LFC2_9NOCA</name>
<accession>A0ABU7LFC2</accession>
<keyword evidence="1" id="KW-0812">Transmembrane</keyword>
<dbReference type="EMBL" id="JAUTXY010000010">
    <property type="protein sequence ID" value="MEE2059947.1"/>
    <property type="molecule type" value="Genomic_DNA"/>
</dbReference>
<keyword evidence="3" id="KW-1185">Reference proteome</keyword>
<evidence type="ECO:0008006" key="4">
    <source>
        <dbReference type="Google" id="ProtNLM"/>
    </source>
</evidence>
<organism evidence="2 3">
    <name type="scientific">Rhodococcus artemisiae</name>
    <dbReference type="NCBI Taxonomy" id="714159"/>
    <lineage>
        <taxon>Bacteria</taxon>
        <taxon>Bacillati</taxon>
        <taxon>Actinomycetota</taxon>
        <taxon>Actinomycetes</taxon>
        <taxon>Mycobacteriales</taxon>
        <taxon>Nocardiaceae</taxon>
        <taxon>Rhodococcus</taxon>
    </lineage>
</organism>
<feature type="transmembrane region" description="Helical" evidence="1">
    <location>
        <begin position="49"/>
        <end position="69"/>
    </location>
</feature>
<reference evidence="2 3" key="1">
    <citation type="submission" date="2023-07" db="EMBL/GenBank/DDBJ databases">
        <authorList>
            <person name="Girao M."/>
            <person name="Carvalho M.F."/>
        </authorList>
    </citation>
    <scope>NUCLEOTIDE SEQUENCE [LARGE SCALE GENOMIC DNA]</scope>
    <source>
        <strain evidence="2 3">YIM65754</strain>
    </source>
</reference>
<evidence type="ECO:0000313" key="3">
    <source>
        <dbReference type="Proteomes" id="UP001336020"/>
    </source>
</evidence>
<evidence type="ECO:0000256" key="1">
    <source>
        <dbReference type="SAM" id="Phobius"/>
    </source>
</evidence>
<feature type="transmembrane region" description="Helical" evidence="1">
    <location>
        <begin position="22"/>
        <end position="43"/>
    </location>
</feature>
<proteinExistence type="predicted"/>
<gene>
    <name evidence="2" type="ORF">Q7514_20705</name>
</gene>
<keyword evidence="1" id="KW-0472">Membrane</keyword>
<dbReference type="Proteomes" id="UP001336020">
    <property type="component" value="Unassembled WGS sequence"/>
</dbReference>
<sequence length="83" mass="8405">MNVPDEGTRPDEPTGDLSIGKLAMSALGAAAAVLLVATLVIVVLKPEPVIGLIVALVGVAGAIAVMGIVSKRMTRKAFGPEKK</sequence>
<evidence type="ECO:0000313" key="2">
    <source>
        <dbReference type="EMBL" id="MEE2059947.1"/>
    </source>
</evidence>